<sequence>MCTGNTGAHGSEGGEGSCSDVGAVTTKRMRRKKAKRIQESFTKTDIHTYALHLVSTGIHAYSYGSNPLFPIDDNMELAERFRDFLAKGREVAFRCDGSWKLLKFLQYRTIEDGHLTEGFWDNMAKAGEVEYPGPSRKSIDCFQYTFRFVLPTLCHHYVGSFGGSAPTQPLVYTPRFESPEPQETPEAEK</sequence>
<name>A0A9K3CX58_9EUKA</name>
<dbReference type="AlphaFoldDB" id="A0A9K3CX58"/>
<dbReference type="Proteomes" id="UP000265618">
    <property type="component" value="Unassembled WGS sequence"/>
</dbReference>
<evidence type="ECO:0000313" key="2">
    <source>
        <dbReference type="EMBL" id="GIQ83830.1"/>
    </source>
</evidence>
<accession>A0A9K3CX58</accession>
<gene>
    <name evidence="2" type="ORF">KIPB_005216</name>
</gene>
<keyword evidence="3" id="KW-1185">Reference proteome</keyword>
<feature type="region of interest" description="Disordered" evidence="1">
    <location>
        <begin position="1"/>
        <end position="21"/>
    </location>
</feature>
<dbReference type="EMBL" id="BDIP01001197">
    <property type="protein sequence ID" value="GIQ83830.1"/>
    <property type="molecule type" value="Genomic_DNA"/>
</dbReference>
<evidence type="ECO:0000313" key="3">
    <source>
        <dbReference type="Proteomes" id="UP000265618"/>
    </source>
</evidence>
<reference evidence="2 3" key="1">
    <citation type="journal article" date="2018" name="PLoS ONE">
        <title>The draft genome of Kipferlia bialata reveals reductive genome evolution in fornicate parasites.</title>
        <authorList>
            <person name="Tanifuji G."/>
            <person name="Takabayashi S."/>
            <person name="Kume K."/>
            <person name="Takagi M."/>
            <person name="Nakayama T."/>
            <person name="Kamikawa R."/>
            <person name="Inagaki Y."/>
            <person name="Hashimoto T."/>
        </authorList>
    </citation>
    <scope>NUCLEOTIDE SEQUENCE [LARGE SCALE GENOMIC DNA]</scope>
    <source>
        <strain evidence="2">NY0173</strain>
    </source>
</reference>
<evidence type="ECO:0000256" key="1">
    <source>
        <dbReference type="SAM" id="MobiDB-lite"/>
    </source>
</evidence>
<comment type="caution">
    <text evidence="2">The sequence shown here is derived from an EMBL/GenBank/DDBJ whole genome shotgun (WGS) entry which is preliminary data.</text>
</comment>
<protein>
    <submittedName>
        <fullName evidence="2">Uncharacterized protein</fullName>
    </submittedName>
</protein>
<proteinExistence type="predicted"/>
<organism evidence="2 3">
    <name type="scientific">Kipferlia bialata</name>
    <dbReference type="NCBI Taxonomy" id="797122"/>
    <lineage>
        <taxon>Eukaryota</taxon>
        <taxon>Metamonada</taxon>
        <taxon>Carpediemonas-like organisms</taxon>
        <taxon>Kipferlia</taxon>
    </lineage>
</organism>